<keyword evidence="1" id="KW-0812">Transmembrane</keyword>
<reference evidence="3 4" key="1">
    <citation type="submission" date="2019-02" db="EMBL/GenBank/DDBJ databases">
        <title>Genome sequencing of the rare red list fungi Antrodiella citrinella (Flaviporus citrinellus).</title>
        <authorList>
            <person name="Buettner E."/>
            <person name="Kellner H."/>
        </authorList>
    </citation>
    <scope>NUCLEOTIDE SEQUENCE [LARGE SCALE GENOMIC DNA]</scope>
    <source>
        <strain evidence="3 4">DSM 108506</strain>
    </source>
</reference>
<feature type="transmembrane region" description="Helical" evidence="1">
    <location>
        <begin position="72"/>
        <end position="92"/>
    </location>
</feature>
<evidence type="ECO:0000313" key="4">
    <source>
        <dbReference type="Proteomes" id="UP000308730"/>
    </source>
</evidence>
<gene>
    <name evidence="3" type="ORF">EUX98_g6707</name>
</gene>
<feature type="transmembrane region" description="Helical" evidence="1">
    <location>
        <begin position="40"/>
        <end position="60"/>
    </location>
</feature>
<name>A0A4S4MNC1_9APHY</name>
<dbReference type="AlphaFoldDB" id="A0A4S4MNC1"/>
<feature type="transmembrane region" description="Helical" evidence="1">
    <location>
        <begin position="112"/>
        <end position="133"/>
    </location>
</feature>
<keyword evidence="1" id="KW-0472">Membrane</keyword>
<sequence length="333" mass="36752">MLKYVTVLFPITVVFTANFSLFQSLLFWTFFVKMALDVRGYISLALLVIYMPILLTSVFLVWRHGIQKQTGFIFLFVLSLVRIIGSVTHIVAEQSSNPSTGLIECYSILENVGLSPLMMATLGFLTTVGRGVFEDPMQARAGMQFFTAFASTSMIITVIGGVDLASATSQSDVNKATTFRHVGCTLFLALFIMIFLLHLCFWVEVKKVMPQRRKMLIGISAALPFLLVRVVYSMLSGYSPISIPSTTPVQNSLSKFSSTNGSWQWYLVMSVAAELITVITYLILGVALPVSQEYDEAEPYEHDLEEATPMKSSRSGGRGGRPFGLIGLIASLL</sequence>
<feature type="domain" description="DUF7702" evidence="2">
    <location>
        <begin position="36"/>
        <end position="288"/>
    </location>
</feature>
<feature type="transmembrane region" description="Helical" evidence="1">
    <location>
        <begin position="145"/>
        <end position="167"/>
    </location>
</feature>
<evidence type="ECO:0000259" key="2">
    <source>
        <dbReference type="Pfam" id="PF24800"/>
    </source>
</evidence>
<proteinExistence type="predicted"/>
<feature type="transmembrane region" description="Helical" evidence="1">
    <location>
        <begin position="7"/>
        <end position="28"/>
    </location>
</feature>
<feature type="transmembrane region" description="Helical" evidence="1">
    <location>
        <begin position="263"/>
        <end position="284"/>
    </location>
</feature>
<dbReference type="EMBL" id="SGPM01000248">
    <property type="protein sequence ID" value="THH27486.1"/>
    <property type="molecule type" value="Genomic_DNA"/>
</dbReference>
<evidence type="ECO:0000313" key="3">
    <source>
        <dbReference type="EMBL" id="THH27486.1"/>
    </source>
</evidence>
<evidence type="ECO:0000256" key="1">
    <source>
        <dbReference type="SAM" id="Phobius"/>
    </source>
</evidence>
<dbReference type="Pfam" id="PF24800">
    <property type="entry name" value="DUF7702"/>
    <property type="match status" value="1"/>
</dbReference>
<feature type="transmembrane region" description="Helical" evidence="1">
    <location>
        <begin position="179"/>
        <end position="203"/>
    </location>
</feature>
<organism evidence="3 4">
    <name type="scientific">Antrodiella citrinella</name>
    <dbReference type="NCBI Taxonomy" id="2447956"/>
    <lineage>
        <taxon>Eukaryota</taxon>
        <taxon>Fungi</taxon>
        <taxon>Dikarya</taxon>
        <taxon>Basidiomycota</taxon>
        <taxon>Agaricomycotina</taxon>
        <taxon>Agaricomycetes</taxon>
        <taxon>Polyporales</taxon>
        <taxon>Steccherinaceae</taxon>
        <taxon>Antrodiella</taxon>
    </lineage>
</organism>
<dbReference type="OrthoDB" id="2560628at2759"/>
<dbReference type="InterPro" id="IPR056119">
    <property type="entry name" value="DUF7702"/>
</dbReference>
<keyword evidence="1" id="KW-1133">Transmembrane helix</keyword>
<dbReference type="PANTHER" id="PTHR42109">
    <property type="entry name" value="UNPLACED GENOMIC SCAFFOLD UM_SCAF_CONTIG_1.265, WHOLE GENOME SHOTGUN SEQUENCE"/>
    <property type="match status" value="1"/>
</dbReference>
<dbReference type="PANTHER" id="PTHR42109:SF2">
    <property type="entry name" value="INTEGRAL MEMBRANE PROTEIN"/>
    <property type="match status" value="1"/>
</dbReference>
<dbReference type="Proteomes" id="UP000308730">
    <property type="component" value="Unassembled WGS sequence"/>
</dbReference>
<accession>A0A4S4MNC1</accession>
<keyword evidence="4" id="KW-1185">Reference proteome</keyword>
<comment type="caution">
    <text evidence="3">The sequence shown here is derived from an EMBL/GenBank/DDBJ whole genome shotgun (WGS) entry which is preliminary data.</text>
</comment>
<protein>
    <recommendedName>
        <fullName evidence="2">DUF7702 domain-containing protein</fullName>
    </recommendedName>
</protein>
<feature type="transmembrane region" description="Helical" evidence="1">
    <location>
        <begin position="215"/>
        <end position="235"/>
    </location>
</feature>